<keyword evidence="2" id="KW-1185">Reference proteome</keyword>
<reference evidence="1 2" key="1">
    <citation type="journal article" date="2020" name="Nature">
        <title>Six reference-quality genomes reveal evolution of bat adaptations.</title>
        <authorList>
            <person name="Jebb D."/>
            <person name="Huang Z."/>
            <person name="Pippel M."/>
            <person name="Hughes G.M."/>
            <person name="Lavrichenko K."/>
            <person name="Devanna P."/>
            <person name="Winkler S."/>
            <person name="Jermiin L.S."/>
            <person name="Skirmuntt E.C."/>
            <person name="Katzourakis A."/>
            <person name="Burkitt-Gray L."/>
            <person name="Ray D.A."/>
            <person name="Sullivan K.A.M."/>
            <person name="Roscito J.G."/>
            <person name="Kirilenko B.M."/>
            <person name="Davalos L.M."/>
            <person name="Corthals A.P."/>
            <person name="Power M.L."/>
            <person name="Jones G."/>
            <person name="Ransome R.D."/>
            <person name="Dechmann D.K.N."/>
            <person name="Locatelli A.G."/>
            <person name="Puechmaille S.J."/>
            <person name="Fedrigo O."/>
            <person name="Jarvis E.D."/>
            <person name="Hiller M."/>
            <person name="Vernes S.C."/>
            <person name="Myers E.W."/>
            <person name="Teeling E.C."/>
        </authorList>
    </citation>
    <scope>NUCLEOTIDE SEQUENCE [LARGE SCALE GENOMIC DNA]</scope>
    <source>
        <strain evidence="1">MPipKuh1</strain>
        <tissue evidence="1">Flight muscle</tissue>
    </source>
</reference>
<name>A0A7J7VBS1_PIPKU</name>
<evidence type="ECO:0000313" key="1">
    <source>
        <dbReference type="EMBL" id="KAF6322471.1"/>
    </source>
</evidence>
<evidence type="ECO:0000313" key="2">
    <source>
        <dbReference type="Proteomes" id="UP000558488"/>
    </source>
</evidence>
<accession>A0A7J7VBS1</accession>
<dbReference type="EMBL" id="JACAGB010000015">
    <property type="protein sequence ID" value="KAF6322471.1"/>
    <property type="molecule type" value="Genomic_DNA"/>
</dbReference>
<gene>
    <name evidence="1" type="ORF">mPipKuh1_008472</name>
</gene>
<comment type="caution">
    <text evidence="1">The sequence shown here is derived from an EMBL/GenBank/DDBJ whole genome shotgun (WGS) entry which is preliminary data.</text>
</comment>
<organism evidence="1 2">
    <name type="scientific">Pipistrellus kuhlii</name>
    <name type="common">Kuhl's pipistrelle</name>
    <dbReference type="NCBI Taxonomy" id="59472"/>
    <lineage>
        <taxon>Eukaryota</taxon>
        <taxon>Metazoa</taxon>
        <taxon>Chordata</taxon>
        <taxon>Craniata</taxon>
        <taxon>Vertebrata</taxon>
        <taxon>Euteleostomi</taxon>
        <taxon>Mammalia</taxon>
        <taxon>Eutheria</taxon>
        <taxon>Laurasiatheria</taxon>
        <taxon>Chiroptera</taxon>
        <taxon>Yangochiroptera</taxon>
        <taxon>Vespertilionidae</taxon>
        <taxon>Pipistrellus</taxon>
    </lineage>
</organism>
<sequence length="155" mass="17473">MLCTQRQHARLPLLQAHSTKCRWFLSPNGFPAHWGDMAGLSSFSRNTWVYRVIGNVLWKTLSTPGFPSLIKRNQLLQQESLKLWSQEEREELQVPAFGPLVCMGEGHHPGIAALTTSFLDGLQLHCRSCCLPGMDMATVVCKQKFKIHSLKNMAP</sequence>
<dbReference type="Proteomes" id="UP000558488">
    <property type="component" value="Unassembled WGS sequence"/>
</dbReference>
<protein>
    <submittedName>
        <fullName evidence="1">Uncharacterized protein</fullName>
    </submittedName>
</protein>
<dbReference type="AlphaFoldDB" id="A0A7J7VBS1"/>
<proteinExistence type="predicted"/>